<dbReference type="RefSeq" id="WP_152763306.1">
    <property type="nucleotide sequence ID" value="NZ_WHLY01000002.1"/>
</dbReference>
<dbReference type="Proteomes" id="UP000479293">
    <property type="component" value="Unassembled WGS sequence"/>
</dbReference>
<keyword evidence="1" id="KW-0812">Transmembrane</keyword>
<dbReference type="EMBL" id="WHLY01000002">
    <property type="protein sequence ID" value="MPR35875.1"/>
    <property type="molecule type" value="Genomic_DNA"/>
</dbReference>
<gene>
    <name evidence="2" type="ORF">GBK04_21615</name>
</gene>
<accession>A0A7C9BLV8</accession>
<reference evidence="2 3" key="1">
    <citation type="submission" date="2019-10" db="EMBL/GenBank/DDBJ databases">
        <title>Draft Genome Sequence of Cytophagaceae sp. SJW1-29.</title>
        <authorList>
            <person name="Choi A."/>
        </authorList>
    </citation>
    <scope>NUCLEOTIDE SEQUENCE [LARGE SCALE GENOMIC DNA]</scope>
    <source>
        <strain evidence="2 3">SJW1-29</strain>
    </source>
</reference>
<dbReference type="AlphaFoldDB" id="A0A7C9BLV8"/>
<evidence type="ECO:0008006" key="4">
    <source>
        <dbReference type="Google" id="ProtNLM"/>
    </source>
</evidence>
<name>A0A7C9BLV8_9BACT</name>
<evidence type="ECO:0000313" key="3">
    <source>
        <dbReference type="Proteomes" id="UP000479293"/>
    </source>
</evidence>
<feature type="transmembrane region" description="Helical" evidence="1">
    <location>
        <begin position="15"/>
        <end position="37"/>
    </location>
</feature>
<evidence type="ECO:0000256" key="1">
    <source>
        <dbReference type="SAM" id="Phobius"/>
    </source>
</evidence>
<sequence length="135" mass="15439">MARKKESGYQNKKNWFEWTVFGVGLGLVMSILGYLVFKTATYTAGPPALFVEYFPEPGKYEPNRYHVILHNKGNETAESVTVELSLQKYGQEPETAELAFDYCPKESTREGWISFSTRPTPTDTVRTRVVSYDRP</sequence>
<evidence type="ECO:0000313" key="2">
    <source>
        <dbReference type="EMBL" id="MPR35875.1"/>
    </source>
</evidence>
<proteinExistence type="predicted"/>
<keyword evidence="1" id="KW-1133">Transmembrane helix</keyword>
<organism evidence="2 3">
    <name type="scientific">Salmonirosea aquatica</name>
    <dbReference type="NCBI Taxonomy" id="2654236"/>
    <lineage>
        <taxon>Bacteria</taxon>
        <taxon>Pseudomonadati</taxon>
        <taxon>Bacteroidota</taxon>
        <taxon>Cytophagia</taxon>
        <taxon>Cytophagales</taxon>
        <taxon>Spirosomataceae</taxon>
        <taxon>Salmonirosea</taxon>
    </lineage>
</organism>
<comment type="caution">
    <text evidence="2">The sequence shown here is derived from an EMBL/GenBank/DDBJ whole genome shotgun (WGS) entry which is preliminary data.</text>
</comment>
<protein>
    <recommendedName>
        <fullName evidence="4">TIGR02588 family protein</fullName>
    </recommendedName>
</protein>
<keyword evidence="1" id="KW-0472">Membrane</keyword>
<keyword evidence="3" id="KW-1185">Reference proteome</keyword>